<feature type="signal peptide" evidence="2">
    <location>
        <begin position="1"/>
        <end position="31"/>
    </location>
</feature>
<dbReference type="Gene3D" id="1.20.1600.10">
    <property type="entry name" value="Outer membrane efflux proteins (OEP)"/>
    <property type="match status" value="1"/>
</dbReference>
<organism evidence="5 6">
    <name type="scientific">Pollutimonas thiosulfatoxidans</name>
    <dbReference type="NCBI Taxonomy" id="2028345"/>
    <lineage>
        <taxon>Bacteria</taxon>
        <taxon>Pseudomonadati</taxon>
        <taxon>Pseudomonadota</taxon>
        <taxon>Betaproteobacteria</taxon>
        <taxon>Burkholderiales</taxon>
        <taxon>Alcaligenaceae</taxon>
        <taxon>Pollutimonas</taxon>
    </lineage>
</organism>
<dbReference type="RefSeq" id="WP_128356222.1">
    <property type="nucleotide sequence ID" value="NZ_CP022987.1"/>
</dbReference>
<dbReference type="GO" id="GO:0005886">
    <property type="term" value="C:plasma membrane"/>
    <property type="evidence" value="ECO:0007669"/>
    <property type="project" value="UniProtKB-SubCell"/>
</dbReference>
<dbReference type="InterPro" id="IPR003423">
    <property type="entry name" value="OMP_efflux"/>
</dbReference>
<evidence type="ECO:0000256" key="4">
    <source>
        <dbReference type="SAM" id="MobiDB-lite"/>
    </source>
</evidence>
<dbReference type="InterPro" id="IPR010131">
    <property type="entry name" value="MdtP/NodT-like"/>
</dbReference>
<dbReference type="KEGG" id="pus:CKA81_16175"/>
<sequence>MTRQKHLVHFPPSRWRSLGISVLALMLTACAVGPDYQRPAIDVGDTYKEMDRAQPMDGAQMNSGWVRAQPADSLMPGNWWTLFNDPVLSGLMATLQTANLDIAQAEAQYRQAQALLQSTRSGLFPTLGSSASATRSGSGGGTAGGGDFGDGSFSPGSRVGNQYSVSGNVSWEPDVWGRVRRSVEASQAGLEASAADVAATRLSMQSTLAQTYFRLRVMDAEQRLLAQTVQAYERSLQMTQNRYEAGVAAQADVEVSRTQLENTRTQLLALDWQRAQLEHAIAVLTGQAPSSFTLDSTTRAAAVPTIPVALPSQLLQRRPDVAAAERRTAEANARIGVAQAAWFPDLTLSAQAGFRSGQWAQWLTAPASFWSLGPALALTIFDGGAREAQLQEARAGYDAQAAAYRQTVLTALREVEDYLVQLHVLGQEQVTQGRALAAARASLRLTQNQFEAGLIDYLSVVQVETTALSTERAALSLTADRLVASVQLIAALGGGWQQPVPESAAQP</sequence>
<gene>
    <name evidence="5" type="ORF">CKA81_16175</name>
</gene>
<dbReference type="Proteomes" id="UP000283474">
    <property type="component" value="Chromosome"/>
</dbReference>
<keyword evidence="6" id="KW-1185">Reference proteome</keyword>
<dbReference type="Gene3D" id="2.20.200.10">
    <property type="entry name" value="Outer membrane efflux proteins (OEP)"/>
    <property type="match status" value="1"/>
</dbReference>
<feature type="chain" id="PRO_5018814304" evidence="2">
    <location>
        <begin position="32"/>
        <end position="507"/>
    </location>
</feature>
<evidence type="ECO:0000256" key="2">
    <source>
        <dbReference type="RuleBase" id="RU362097"/>
    </source>
</evidence>
<feature type="compositionally biased region" description="Gly residues" evidence="4">
    <location>
        <begin position="137"/>
        <end position="149"/>
    </location>
</feature>
<evidence type="ECO:0000256" key="1">
    <source>
        <dbReference type="ARBA" id="ARBA00007613"/>
    </source>
</evidence>
<dbReference type="PROSITE" id="PS51257">
    <property type="entry name" value="PROKAR_LIPOPROTEIN"/>
    <property type="match status" value="1"/>
</dbReference>
<comment type="subcellular location">
    <subcellularLocation>
        <location evidence="2">Cell membrane</location>
        <topology evidence="2">Lipid-anchor</topology>
    </subcellularLocation>
</comment>
<keyword evidence="2" id="KW-0812">Transmembrane</keyword>
<keyword evidence="2" id="KW-1134">Transmembrane beta strand</keyword>
<reference evidence="5 6" key="1">
    <citation type="submission" date="2017-08" db="EMBL/GenBank/DDBJ databases">
        <authorList>
            <person name="Park S.-J."/>
            <person name="Kim H."/>
        </authorList>
    </citation>
    <scope>NUCLEOTIDE SEQUENCE [LARGE SCALE GENOMIC DNA]</scope>
    <source>
        <strain evidence="6">ye3</strain>
    </source>
</reference>
<keyword evidence="2" id="KW-0564">Palmitate</keyword>
<dbReference type="AlphaFoldDB" id="A0A410GG14"/>
<keyword evidence="2" id="KW-0472">Membrane</keyword>
<evidence type="ECO:0000313" key="5">
    <source>
        <dbReference type="EMBL" id="QAA95231.1"/>
    </source>
</evidence>
<evidence type="ECO:0000256" key="3">
    <source>
        <dbReference type="SAM" id="Coils"/>
    </source>
</evidence>
<dbReference type="EMBL" id="CP022987">
    <property type="protein sequence ID" value="QAA95231.1"/>
    <property type="molecule type" value="Genomic_DNA"/>
</dbReference>
<dbReference type="PANTHER" id="PTHR30203:SF33">
    <property type="entry name" value="BLR4455 PROTEIN"/>
    <property type="match status" value="1"/>
</dbReference>
<keyword evidence="2" id="KW-0449">Lipoprotein</keyword>
<dbReference type="NCBIfam" id="TIGR01845">
    <property type="entry name" value="outer_NodT"/>
    <property type="match status" value="1"/>
</dbReference>
<dbReference type="SUPFAM" id="SSF56954">
    <property type="entry name" value="Outer membrane efflux proteins (OEP)"/>
    <property type="match status" value="1"/>
</dbReference>
<feature type="region of interest" description="Disordered" evidence="4">
    <location>
        <begin position="127"/>
        <end position="154"/>
    </location>
</feature>
<comment type="similarity">
    <text evidence="1 2">Belongs to the outer membrane factor (OMF) (TC 1.B.17) family.</text>
</comment>
<keyword evidence="3" id="KW-0175">Coiled coil</keyword>
<evidence type="ECO:0000313" key="6">
    <source>
        <dbReference type="Proteomes" id="UP000283474"/>
    </source>
</evidence>
<dbReference type="OrthoDB" id="9770517at2"/>
<dbReference type="PANTHER" id="PTHR30203">
    <property type="entry name" value="OUTER MEMBRANE CATION EFFLUX PROTEIN"/>
    <property type="match status" value="1"/>
</dbReference>
<feature type="coiled-coil region" evidence="3">
    <location>
        <begin position="88"/>
        <end position="122"/>
    </location>
</feature>
<protein>
    <submittedName>
        <fullName evidence="5">RND transporter</fullName>
    </submittedName>
</protein>
<dbReference type="GO" id="GO:0015562">
    <property type="term" value="F:efflux transmembrane transporter activity"/>
    <property type="evidence" value="ECO:0007669"/>
    <property type="project" value="InterPro"/>
</dbReference>
<proteinExistence type="inferred from homology"/>
<dbReference type="Pfam" id="PF02321">
    <property type="entry name" value="OEP"/>
    <property type="match status" value="2"/>
</dbReference>
<name>A0A410GG14_9BURK</name>
<accession>A0A410GG14</accession>
<keyword evidence="2" id="KW-0732">Signal</keyword>